<proteinExistence type="predicted"/>
<dbReference type="Proteomes" id="UP000035721">
    <property type="component" value="Unassembled WGS sequence"/>
</dbReference>
<dbReference type="OrthoDB" id="9810570at2"/>
<dbReference type="Gene3D" id="3.40.50.150">
    <property type="entry name" value="Vaccinia Virus protein VP39"/>
    <property type="match status" value="1"/>
</dbReference>
<evidence type="ECO:0000313" key="2">
    <source>
        <dbReference type="EMBL" id="CCH77143.1"/>
    </source>
</evidence>
<dbReference type="EMBL" id="CAJB01000078">
    <property type="protein sequence ID" value="CCH77143.1"/>
    <property type="molecule type" value="Genomic_DNA"/>
</dbReference>
<protein>
    <recommendedName>
        <fullName evidence="1">THUMP-like domain-containing protein</fullName>
    </recommendedName>
</protein>
<evidence type="ECO:0000259" key="1">
    <source>
        <dbReference type="Pfam" id="PF18096"/>
    </source>
</evidence>
<sequence>MDVATVRWLASPDGWAALRELPAYEPATELATQSRLRATGLAPERVAALLLQSRLRARARAKFGDFASGMLFTPDGLEQATRLEVSASHAGRYAAASLATVHDLGCGIGSDAMAMSALGVTVLGIDKDPVTAAVADANLRPWPDSRAHVGRAEDFVAPADPLHGRVGVWLDPARRVSGVADVHGRSRRLFRLEELSPPWSFVRSVAAAIPAVGVKLSPSFPHDEVPLGCEAQWTSYAGELLECAVWWGPLVRREGRTALVLSPAGPPIEVDQTMGEDVAPVATSAADVGPWLYEADRAVSRAGLLGALVARTGGVEVDAGLGYVTASRSVEVPFARRYAVEEALPFQPRTLKAALRRRGVTGLTVKKRGIRLDEDDLRRRLGVGRSAGTGAQATVVLTRVAGSPFALLVHPAP</sequence>
<dbReference type="RefSeq" id="WP_048554069.1">
    <property type="nucleotide sequence ID" value="NZ_HF570958.1"/>
</dbReference>
<dbReference type="SUPFAM" id="SSF53335">
    <property type="entry name" value="S-adenosyl-L-methionine-dependent methyltransferases"/>
    <property type="match status" value="1"/>
</dbReference>
<gene>
    <name evidence="2" type="ORF">BN12_1690001</name>
</gene>
<dbReference type="InterPro" id="IPR029063">
    <property type="entry name" value="SAM-dependent_MTases_sf"/>
</dbReference>
<dbReference type="InterPro" id="IPR041497">
    <property type="entry name" value="Thump-like"/>
</dbReference>
<dbReference type="Pfam" id="PF18096">
    <property type="entry name" value="Thump_like"/>
    <property type="match status" value="1"/>
</dbReference>
<feature type="domain" description="THUMP-like" evidence="1">
    <location>
        <begin position="335"/>
        <end position="411"/>
    </location>
</feature>
<dbReference type="AlphaFoldDB" id="A0A077LTY9"/>
<comment type="caution">
    <text evidence="2">The sequence shown here is derived from an EMBL/GenBank/DDBJ whole genome shotgun (WGS) entry which is preliminary data.</text>
</comment>
<name>A0A077LTY9_9MICO</name>
<keyword evidence="3" id="KW-1185">Reference proteome</keyword>
<evidence type="ECO:0000313" key="3">
    <source>
        <dbReference type="Proteomes" id="UP000035721"/>
    </source>
</evidence>
<dbReference type="STRING" id="1194083.BN12_1690001"/>
<accession>A0A077LTY9</accession>
<organism evidence="2 3">
    <name type="scientific">Nostocoides japonicum T1-X7</name>
    <dbReference type="NCBI Taxonomy" id="1194083"/>
    <lineage>
        <taxon>Bacteria</taxon>
        <taxon>Bacillati</taxon>
        <taxon>Actinomycetota</taxon>
        <taxon>Actinomycetes</taxon>
        <taxon>Micrococcales</taxon>
        <taxon>Intrasporangiaceae</taxon>
        <taxon>Nostocoides</taxon>
    </lineage>
</organism>
<reference evidence="2 3" key="1">
    <citation type="journal article" date="2013" name="ISME J.">
        <title>A metabolic model for members of the genus Tetrasphaera involved in enhanced biological phosphorus removal.</title>
        <authorList>
            <person name="Kristiansen R."/>
            <person name="Nguyen H.T.T."/>
            <person name="Saunders A.M."/>
            <person name="Nielsen J.L."/>
            <person name="Wimmer R."/>
            <person name="Le V.Q."/>
            <person name="McIlroy S.J."/>
            <person name="Petrovski S."/>
            <person name="Seviour R.J."/>
            <person name="Calteau A."/>
            <person name="Nielsen K.L."/>
            <person name="Nielsen P.H."/>
        </authorList>
    </citation>
    <scope>NUCLEOTIDE SEQUENCE [LARGE SCALE GENOMIC DNA]</scope>
    <source>
        <strain evidence="2 3">T1-X7</strain>
    </source>
</reference>